<proteinExistence type="inferred from homology"/>
<dbReference type="Pfam" id="PF00561">
    <property type="entry name" value="Abhydrolase_1"/>
    <property type="match status" value="1"/>
</dbReference>
<keyword evidence="2" id="KW-0378">Hydrolase</keyword>
<dbReference type="OrthoDB" id="495620at2"/>
<dbReference type="GO" id="GO:0046503">
    <property type="term" value="P:glycerolipid catabolic process"/>
    <property type="evidence" value="ECO:0007669"/>
    <property type="project" value="TreeGrafter"/>
</dbReference>
<dbReference type="RefSeq" id="WP_106186110.1">
    <property type="nucleotide sequence ID" value="NZ_PVTF01000002.1"/>
</dbReference>
<dbReference type="InterPro" id="IPR000073">
    <property type="entry name" value="AB_hydrolase_1"/>
</dbReference>
<feature type="region of interest" description="Disordered" evidence="3">
    <location>
        <begin position="1"/>
        <end position="20"/>
    </location>
</feature>
<accession>A0A2T0TFQ2</accession>
<sequence length="287" mass="30258">MTDYPSAPAGPLAVGNDPATGRVDAGDIGIAYTESGSGEPLVLLHGGESGRIQYDVFRPLLGDGIRAIAYDQRDTGDSTNPDAPYDLEDLARDCAALIRGLGYERAHVFGASFGGLVALQLAISVPEVVRTLSVGATVARVAFVPGSVTGDIVDLPPDRRARKMLDFVLTPEGRASEQLVAETMAVLVHRPAAQDARRLDAVRGVDLTDRLSAITAPTLLVYGGDDPAARPDVGRGIADAIPGARLEVIPRVRHGITLEGKDITARLVREHVLAHPHDDVRTTTGSK</sequence>
<evidence type="ECO:0000313" key="5">
    <source>
        <dbReference type="EMBL" id="PRY44484.1"/>
    </source>
</evidence>
<keyword evidence="6" id="KW-1185">Reference proteome</keyword>
<dbReference type="GO" id="GO:0004177">
    <property type="term" value="F:aminopeptidase activity"/>
    <property type="evidence" value="ECO:0007669"/>
    <property type="project" value="UniProtKB-EC"/>
</dbReference>
<dbReference type="Gene3D" id="3.40.50.1820">
    <property type="entry name" value="alpha/beta hydrolase"/>
    <property type="match status" value="1"/>
</dbReference>
<name>A0A2T0TFQ2_9PSEU</name>
<dbReference type="AlphaFoldDB" id="A0A2T0TFQ2"/>
<dbReference type="Proteomes" id="UP000239494">
    <property type="component" value="Unassembled WGS sequence"/>
</dbReference>
<comment type="similarity">
    <text evidence="1">Belongs to the peptidase S33 family.</text>
</comment>
<dbReference type="InterPro" id="IPR050471">
    <property type="entry name" value="AB_hydrolase"/>
</dbReference>
<comment type="caution">
    <text evidence="5">The sequence shown here is derived from an EMBL/GenBank/DDBJ whole genome shotgun (WGS) entry which is preliminary data.</text>
</comment>
<dbReference type="InterPro" id="IPR029058">
    <property type="entry name" value="AB_hydrolase_fold"/>
</dbReference>
<dbReference type="SUPFAM" id="SSF53474">
    <property type="entry name" value="alpha/beta-Hydrolases"/>
    <property type="match status" value="1"/>
</dbReference>
<dbReference type="PRINTS" id="PR00111">
    <property type="entry name" value="ABHYDROLASE"/>
</dbReference>
<dbReference type="PANTHER" id="PTHR43433:SF5">
    <property type="entry name" value="AB HYDROLASE-1 DOMAIN-CONTAINING PROTEIN"/>
    <property type="match status" value="1"/>
</dbReference>
<gene>
    <name evidence="5" type="ORF">CLV43_10249</name>
</gene>
<organism evidence="5 6">
    <name type="scientific">Umezawaea tangerina</name>
    <dbReference type="NCBI Taxonomy" id="84725"/>
    <lineage>
        <taxon>Bacteria</taxon>
        <taxon>Bacillati</taxon>
        <taxon>Actinomycetota</taxon>
        <taxon>Actinomycetes</taxon>
        <taxon>Pseudonocardiales</taxon>
        <taxon>Pseudonocardiaceae</taxon>
        <taxon>Umezawaea</taxon>
    </lineage>
</organism>
<reference evidence="5 6" key="1">
    <citation type="submission" date="2018-03" db="EMBL/GenBank/DDBJ databases">
        <title>Genomic Encyclopedia of Archaeal and Bacterial Type Strains, Phase II (KMG-II): from individual species to whole genera.</title>
        <authorList>
            <person name="Goeker M."/>
        </authorList>
    </citation>
    <scope>NUCLEOTIDE SEQUENCE [LARGE SCALE GENOMIC DNA]</scope>
    <source>
        <strain evidence="5 6">DSM 44720</strain>
    </source>
</reference>
<evidence type="ECO:0000256" key="1">
    <source>
        <dbReference type="ARBA" id="ARBA00010088"/>
    </source>
</evidence>
<dbReference type="InterPro" id="IPR002410">
    <property type="entry name" value="Peptidase_S33"/>
</dbReference>
<dbReference type="PANTHER" id="PTHR43433">
    <property type="entry name" value="HYDROLASE, ALPHA/BETA FOLD FAMILY PROTEIN"/>
    <property type="match status" value="1"/>
</dbReference>
<dbReference type="PRINTS" id="PR00793">
    <property type="entry name" value="PROAMNOPTASE"/>
</dbReference>
<dbReference type="GO" id="GO:0006508">
    <property type="term" value="P:proteolysis"/>
    <property type="evidence" value="ECO:0007669"/>
    <property type="project" value="InterPro"/>
</dbReference>
<protein>
    <submittedName>
        <fullName evidence="5">Pimeloyl-ACP methyl ester carboxylesterase</fullName>
    </submittedName>
</protein>
<feature type="domain" description="AB hydrolase-1" evidence="4">
    <location>
        <begin position="40"/>
        <end position="260"/>
    </location>
</feature>
<evidence type="ECO:0000259" key="4">
    <source>
        <dbReference type="Pfam" id="PF00561"/>
    </source>
</evidence>
<evidence type="ECO:0000256" key="2">
    <source>
        <dbReference type="ARBA" id="ARBA00022801"/>
    </source>
</evidence>
<dbReference type="EMBL" id="PVTF01000002">
    <property type="protein sequence ID" value="PRY44484.1"/>
    <property type="molecule type" value="Genomic_DNA"/>
</dbReference>
<evidence type="ECO:0000313" key="6">
    <source>
        <dbReference type="Proteomes" id="UP000239494"/>
    </source>
</evidence>
<evidence type="ECO:0000256" key="3">
    <source>
        <dbReference type="SAM" id="MobiDB-lite"/>
    </source>
</evidence>
<dbReference type="GO" id="GO:0004806">
    <property type="term" value="F:triacylglycerol lipase activity"/>
    <property type="evidence" value="ECO:0007669"/>
    <property type="project" value="TreeGrafter"/>
</dbReference>